<keyword evidence="14" id="KW-1185">Reference proteome</keyword>
<comment type="subcellular location">
    <subcellularLocation>
        <location evidence="1">Cell inner membrane</location>
        <topology evidence="1">Single-pass membrane protein</topology>
        <orientation evidence="1">Periplasmic side</orientation>
    </subcellularLocation>
</comment>
<dbReference type="GO" id="GO:0055085">
    <property type="term" value="P:transmembrane transport"/>
    <property type="evidence" value="ECO:0007669"/>
    <property type="project" value="InterPro"/>
</dbReference>
<keyword evidence="6 11" id="KW-0812">Transmembrane</keyword>
<dbReference type="Pfam" id="PF03544">
    <property type="entry name" value="TonB_C"/>
    <property type="match status" value="1"/>
</dbReference>
<evidence type="ECO:0000256" key="8">
    <source>
        <dbReference type="ARBA" id="ARBA00022989"/>
    </source>
</evidence>
<accession>A0A7W4Z7V5</accession>
<dbReference type="GO" id="GO:0015031">
    <property type="term" value="P:protein transport"/>
    <property type="evidence" value="ECO:0007669"/>
    <property type="project" value="UniProtKB-KW"/>
</dbReference>
<feature type="region of interest" description="Disordered" evidence="10">
    <location>
        <begin position="51"/>
        <end position="71"/>
    </location>
</feature>
<keyword evidence="7" id="KW-0653">Protein transport</keyword>
<evidence type="ECO:0000313" key="13">
    <source>
        <dbReference type="EMBL" id="MBB3048410.1"/>
    </source>
</evidence>
<evidence type="ECO:0000313" key="14">
    <source>
        <dbReference type="Proteomes" id="UP000537130"/>
    </source>
</evidence>
<comment type="similarity">
    <text evidence="2">Belongs to the TonB family.</text>
</comment>
<evidence type="ECO:0000256" key="2">
    <source>
        <dbReference type="ARBA" id="ARBA00006555"/>
    </source>
</evidence>
<evidence type="ECO:0000256" key="3">
    <source>
        <dbReference type="ARBA" id="ARBA00022448"/>
    </source>
</evidence>
<evidence type="ECO:0000256" key="5">
    <source>
        <dbReference type="ARBA" id="ARBA00022519"/>
    </source>
</evidence>
<gene>
    <name evidence="13" type="ORF">FHR99_002684</name>
</gene>
<feature type="domain" description="TonB C-terminal" evidence="12">
    <location>
        <begin position="187"/>
        <end position="284"/>
    </location>
</feature>
<proteinExistence type="inferred from homology"/>
<keyword evidence="3" id="KW-0813">Transport</keyword>
<protein>
    <submittedName>
        <fullName evidence="13">Protein TonB</fullName>
    </submittedName>
</protein>
<dbReference type="InterPro" id="IPR006260">
    <property type="entry name" value="TonB/TolA_C"/>
</dbReference>
<organism evidence="13 14">
    <name type="scientific">Litorivivens lipolytica</name>
    <dbReference type="NCBI Taxonomy" id="1524264"/>
    <lineage>
        <taxon>Bacteria</taxon>
        <taxon>Pseudomonadati</taxon>
        <taxon>Pseudomonadota</taxon>
        <taxon>Gammaproteobacteria</taxon>
        <taxon>Litorivivens</taxon>
    </lineage>
</organism>
<dbReference type="RefSeq" id="WP_343067585.1">
    <property type="nucleotide sequence ID" value="NZ_JACHWY010000003.1"/>
</dbReference>
<evidence type="ECO:0000256" key="4">
    <source>
        <dbReference type="ARBA" id="ARBA00022475"/>
    </source>
</evidence>
<dbReference type="Gene3D" id="3.30.1150.10">
    <property type="match status" value="1"/>
</dbReference>
<evidence type="ECO:0000256" key="1">
    <source>
        <dbReference type="ARBA" id="ARBA00004383"/>
    </source>
</evidence>
<dbReference type="GO" id="GO:0098797">
    <property type="term" value="C:plasma membrane protein complex"/>
    <property type="evidence" value="ECO:0007669"/>
    <property type="project" value="TreeGrafter"/>
</dbReference>
<feature type="transmembrane region" description="Helical" evidence="11">
    <location>
        <begin position="12"/>
        <end position="33"/>
    </location>
</feature>
<keyword evidence="4" id="KW-1003">Cell membrane</keyword>
<dbReference type="PANTHER" id="PTHR33446:SF11">
    <property type="entry name" value="TONB3"/>
    <property type="match status" value="1"/>
</dbReference>
<keyword evidence="5" id="KW-0997">Cell inner membrane</keyword>
<sequence length="286" mass="31888">MATTAPKPNDKLGFFFCLAAALHAAIILGVGFTEELRQRSAPRLEITLAKHKSDPNPDADFLAQQDQQGSGTLEEKALLTTDKQRPMRDTLHSNPETLTLAKRKLAADNQKLLSTSAKADRQTAQADKEKEQVPEIIDGPADSTRLSREIASLQAKLDLQRQAYAKRPRIRTLTSSSTKRAIEAEYLHNWRTEVETIGNNNYPEQAKRLGLEGSLRLMVALLPDGSVREVEILQKSGHPLLDNAALRIVRLAAPFPPFPPELKREVDVLEIIRTWRFEQSTLTSEG</sequence>
<dbReference type="InterPro" id="IPR051045">
    <property type="entry name" value="TonB-dependent_transducer"/>
</dbReference>
<dbReference type="PANTHER" id="PTHR33446">
    <property type="entry name" value="PROTEIN TONB-RELATED"/>
    <property type="match status" value="1"/>
</dbReference>
<reference evidence="13 14" key="1">
    <citation type="submission" date="2020-08" db="EMBL/GenBank/DDBJ databases">
        <title>Genomic Encyclopedia of Type Strains, Phase III (KMG-III): the genomes of soil and plant-associated and newly described type strains.</title>
        <authorList>
            <person name="Whitman W."/>
        </authorList>
    </citation>
    <scope>NUCLEOTIDE SEQUENCE [LARGE SCALE GENOMIC DNA]</scope>
    <source>
        <strain evidence="13 14">CECT 8654</strain>
    </source>
</reference>
<comment type="caution">
    <text evidence="13">The sequence shown here is derived from an EMBL/GenBank/DDBJ whole genome shotgun (WGS) entry which is preliminary data.</text>
</comment>
<evidence type="ECO:0000259" key="12">
    <source>
        <dbReference type="PROSITE" id="PS52015"/>
    </source>
</evidence>
<keyword evidence="8 11" id="KW-1133">Transmembrane helix</keyword>
<keyword evidence="9 11" id="KW-0472">Membrane</keyword>
<name>A0A7W4Z7V5_9GAMM</name>
<dbReference type="EMBL" id="JACHWY010000003">
    <property type="protein sequence ID" value="MBB3048410.1"/>
    <property type="molecule type" value="Genomic_DNA"/>
</dbReference>
<dbReference type="SUPFAM" id="SSF74653">
    <property type="entry name" value="TolA/TonB C-terminal domain"/>
    <property type="match status" value="1"/>
</dbReference>
<evidence type="ECO:0000256" key="6">
    <source>
        <dbReference type="ARBA" id="ARBA00022692"/>
    </source>
</evidence>
<dbReference type="AlphaFoldDB" id="A0A7W4Z7V5"/>
<evidence type="ECO:0000256" key="10">
    <source>
        <dbReference type="SAM" id="MobiDB-lite"/>
    </source>
</evidence>
<dbReference type="PROSITE" id="PS52015">
    <property type="entry name" value="TONB_CTD"/>
    <property type="match status" value="1"/>
</dbReference>
<evidence type="ECO:0000256" key="7">
    <source>
        <dbReference type="ARBA" id="ARBA00022927"/>
    </source>
</evidence>
<dbReference type="InterPro" id="IPR037682">
    <property type="entry name" value="TonB_C"/>
</dbReference>
<dbReference type="GO" id="GO:0031992">
    <property type="term" value="F:energy transducer activity"/>
    <property type="evidence" value="ECO:0007669"/>
    <property type="project" value="TreeGrafter"/>
</dbReference>
<evidence type="ECO:0000256" key="11">
    <source>
        <dbReference type="SAM" id="Phobius"/>
    </source>
</evidence>
<dbReference type="NCBIfam" id="TIGR01352">
    <property type="entry name" value="tonB_Cterm"/>
    <property type="match status" value="1"/>
</dbReference>
<evidence type="ECO:0000256" key="9">
    <source>
        <dbReference type="ARBA" id="ARBA00023136"/>
    </source>
</evidence>
<dbReference type="Proteomes" id="UP000537130">
    <property type="component" value="Unassembled WGS sequence"/>
</dbReference>